<accession>A0ABD6B6P2</accession>
<reference evidence="2 3" key="1">
    <citation type="journal article" date="2019" name="Int. J. Syst. Evol. Microbiol.">
        <title>The Global Catalogue of Microorganisms (GCM) 10K type strain sequencing project: providing services to taxonomists for standard genome sequencing and annotation.</title>
        <authorList>
            <consortium name="The Broad Institute Genomics Platform"/>
            <consortium name="The Broad Institute Genome Sequencing Center for Infectious Disease"/>
            <person name="Wu L."/>
            <person name="Ma J."/>
        </authorList>
    </citation>
    <scope>NUCLEOTIDE SEQUENCE [LARGE SCALE GENOMIC DNA]</scope>
    <source>
        <strain evidence="2 3">CGMCC 1.12285</strain>
    </source>
</reference>
<dbReference type="Proteomes" id="UP001597111">
    <property type="component" value="Unassembled WGS sequence"/>
</dbReference>
<feature type="compositionally biased region" description="Low complexity" evidence="1">
    <location>
        <begin position="1"/>
        <end position="13"/>
    </location>
</feature>
<proteinExistence type="predicted"/>
<evidence type="ECO:0000256" key="1">
    <source>
        <dbReference type="SAM" id="MobiDB-lite"/>
    </source>
</evidence>
<evidence type="ECO:0000313" key="2">
    <source>
        <dbReference type="EMBL" id="MFD1526574.1"/>
    </source>
</evidence>
<keyword evidence="3" id="KW-1185">Reference proteome</keyword>
<comment type="caution">
    <text evidence="2">The sequence shown here is derived from an EMBL/GenBank/DDBJ whole genome shotgun (WGS) entry which is preliminary data.</text>
</comment>
<evidence type="ECO:0000313" key="3">
    <source>
        <dbReference type="Proteomes" id="UP001597111"/>
    </source>
</evidence>
<dbReference type="EMBL" id="JBHUDH010000109">
    <property type="protein sequence ID" value="MFD1526574.1"/>
    <property type="molecule type" value="Genomic_DNA"/>
</dbReference>
<protein>
    <submittedName>
        <fullName evidence="2">Uncharacterized protein</fullName>
    </submittedName>
</protein>
<name>A0ABD6B6P2_9EURY</name>
<feature type="region of interest" description="Disordered" evidence="1">
    <location>
        <begin position="1"/>
        <end position="20"/>
    </location>
</feature>
<sequence length="370" mass="40455">MTATPTDAPTATPTPTPDGGVTVYGNLSVNATLVWERVASSLGGEYEPPIVSVRETSLPAQAGSFATQLGLDAGLESFDDGRVRASYSRRTGRVRISPRNGSTAQVTRILAHEYVHAVQFQRASENRTTFLDRVTERDSFGIRRALIEGSAVYVEDAYTRRFLGFSAIERRCAEYRNGTAYERYAGQAYCFGGRYFATQLDSPSELLSSNVTLPNTTEQLLHPGTSDPPANLTVVDETPADWSTPASYPRRGELFVRTVVGTELPEDRAAEAAAGWGNDRVVRVSRETEGYVWVLRWDTAADATEFENAFADYLDARGNRTADGWRVDDDRYRLATVDDRTVAVVTGNETFVDSVSVRGEGGNVTVSGES</sequence>
<organism evidence="2 3">
    <name type="scientific">Halolamina salina</name>
    <dbReference type="NCBI Taxonomy" id="1220023"/>
    <lineage>
        <taxon>Archaea</taxon>
        <taxon>Methanobacteriati</taxon>
        <taxon>Methanobacteriota</taxon>
        <taxon>Stenosarchaea group</taxon>
        <taxon>Halobacteria</taxon>
        <taxon>Halobacteriales</taxon>
        <taxon>Haloferacaceae</taxon>
    </lineage>
</organism>
<gene>
    <name evidence="2" type="ORF">ACFR9S_09735</name>
</gene>
<dbReference type="RefSeq" id="WP_379818518.1">
    <property type="nucleotide sequence ID" value="NZ_JBHUDH010000109.1"/>
</dbReference>
<dbReference type="AlphaFoldDB" id="A0ABD6B6P2"/>